<dbReference type="EMBL" id="JQBS01000001">
    <property type="protein sequence ID" value="KRN57871.1"/>
    <property type="molecule type" value="Genomic_DNA"/>
</dbReference>
<dbReference type="GO" id="GO:0008757">
    <property type="term" value="F:S-adenosylmethionine-dependent methyltransferase activity"/>
    <property type="evidence" value="ECO:0007669"/>
    <property type="project" value="InterPro"/>
</dbReference>
<evidence type="ECO:0000259" key="1">
    <source>
        <dbReference type="Pfam" id="PF08241"/>
    </source>
</evidence>
<dbReference type="PATRIC" id="fig|1449336.4.peg.1151"/>
<dbReference type="Proteomes" id="UP000051658">
    <property type="component" value="Unassembled WGS sequence"/>
</dbReference>
<reference evidence="2 3" key="1">
    <citation type="journal article" date="2015" name="Genome Announc.">
        <title>Expanding the biotechnology potential of lactobacilli through comparative genomics of 213 strains and associated genera.</title>
        <authorList>
            <person name="Sun Z."/>
            <person name="Harris H.M."/>
            <person name="McCann A."/>
            <person name="Guo C."/>
            <person name="Argimon S."/>
            <person name="Zhang W."/>
            <person name="Yang X."/>
            <person name="Jeffery I.B."/>
            <person name="Cooney J.C."/>
            <person name="Kagawa T.F."/>
            <person name="Liu W."/>
            <person name="Song Y."/>
            <person name="Salvetti E."/>
            <person name="Wrobel A."/>
            <person name="Rasinkangas P."/>
            <person name="Parkhill J."/>
            <person name="Rea M.C."/>
            <person name="O'Sullivan O."/>
            <person name="Ritari J."/>
            <person name="Douillard F.P."/>
            <person name="Paul Ross R."/>
            <person name="Yang R."/>
            <person name="Briner A.E."/>
            <person name="Felis G.E."/>
            <person name="de Vos W.M."/>
            <person name="Barrangou R."/>
            <person name="Klaenhammer T.R."/>
            <person name="Caufield P.W."/>
            <person name="Cui Y."/>
            <person name="Zhang H."/>
            <person name="O'Toole P.W."/>
        </authorList>
    </citation>
    <scope>NUCLEOTIDE SEQUENCE [LARGE SCALE GENOMIC DNA]</scope>
    <source>
        <strain evidence="2 3">DSM 20623</strain>
    </source>
</reference>
<keyword evidence="3" id="KW-1185">Reference proteome</keyword>
<dbReference type="Pfam" id="PF08241">
    <property type="entry name" value="Methyltransf_11"/>
    <property type="match status" value="1"/>
</dbReference>
<dbReference type="PANTHER" id="PTHR43861">
    <property type="entry name" value="TRANS-ACONITATE 2-METHYLTRANSFERASE-RELATED"/>
    <property type="match status" value="1"/>
</dbReference>
<name>A0A0R2HYL4_CARDV</name>
<sequence length="251" mass="28747">MKKRGIKMKENKYDQAAFFQQYRQMNRSKEGLAGAGEWHELEKMLPDFKDKRVLDLGCGFGWHCIYAVEHGASDVIGVDLSENMLAEAKKKTDSPKIHYLHQAIEDYDYPKAAFDCVISSLAFHYLADFDAICKKINHTLKPDGTFVFSVEHPVFTACGTQDWYTNDAGEILHWPVDCYFIEGKRVSHFLGEDVTKYHKTLTTYLNSLLKNGFDITSIVEPEPAPELLATIPEMQDELRRPMMLLVSARKK</sequence>
<evidence type="ECO:0000313" key="2">
    <source>
        <dbReference type="EMBL" id="KRN57871.1"/>
    </source>
</evidence>
<dbReference type="Gene3D" id="3.40.50.150">
    <property type="entry name" value="Vaccinia Virus protein VP39"/>
    <property type="match status" value="1"/>
</dbReference>
<dbReference type="SUPFAM" id="SSF53335">
    <property type="entry name" value="S-adenosyl-L-methionine-dependent methyltransferases"/>
    <property type="match status" value="1"/>
</dbReference>
<dbReference type="PANTHER" id="PTHR43861:SF1">
    <property type="entry name" value="TRANS-ACONITATE 2-METHYLTRANSFERASE"/>
    <property type="match status" value="1"/>
</dbReference>
<feature type="domain" description="Methyltransferase type 11" evidence="1">
    <location>
        <begin position="54"/>
        <end position="148"/>
    </location>
</feature>
<dbReference type="InterPro" id="IPR029063">
    <property type="entry name" value="SAM-dependent_MTases_sf"/>
</dbReference>
<proteinExistence type="predicted"/>
<gene>
    <name evidence="2" type="ORF">IV74_GL001126</name>
</gene>
<dbReference type="eggNOG" id="COG0500">
    <property type="taxonomic scope" value="Bacteria"/>
</dbReference>
<comment type="caution">
    <text evidence="2">The sequence shown here is derived from an EMBL/GenBank/DDBJ whole genome shotgun (WGS) entry which is preliminary data.</text>
</comment>
<organism evidence="2 3">
    <name type="scientific">Carnobacterium divergens DSM 20623</name>
    <dbReference type="NCBI Taxonomy" id="1449336"/>
    <lineage>
        <taxon>Bacteria</taxon>
        <taxon>Bacillati</taxon>
        <taxon>Bacillota</taxon>
        <taxon>Bacilli</taxon>
        <taxon>Lactobacillales</taxon>
        <taxon>Carnobacteriaceae</taxon>
        <taxon>Carnobacterium</taxon>
    </lineage>
</organism>
<accession>A0A0R2HYL4</accession>
<dbReference type="CDD" id="cd02440">
    <property type="entry name" value="AdoMet_MTases"/>
    <property type="match status" value="1"/>
</dbReference>
<evidence type="ECO:0000313" key="3">
    <source>
        <dbReference type="Proteomes" id="UP000051658"/>
    </source>
</evidence>
<dbReference type="AlphaFoldDB" id="A0A0R2HYL4"/>
<dbReference type="InterPro" id="IPR013216">
    <property type="entry name" value="Methyltransf_11"/>
</dbReference>
<protein>
    <recommendedName>
        <fullName evidence="1">Methyltransferase type 11 domain-containing protein</fullName>
    </recommendedName>
</protein>